<evidence type="ECO:0000313" key="3">
    <source>
        <dbReference type="Proteomes" id="UP001530293"/>
    </source>
</evidence>
<organism evidence="2 3">
    <name type="scientific">Discostella pseudostelligera</name>
    <dbReference type="NCBI Taxonomy" id="259834"/>
    <lineage>
        <taxon>Eukaryota</taxon>
        <taxon>Sar</taxon>
        <taxon>Stramenopiles</taxon>
        <taxon>Ochrophyta</taxon>
        <taxon>Bacillariophyta</taxon>
        <taxon>Coscinodiscophyceae</taxon>
        <taxon>Thalassiosirophycidae</taxon>
        <taxon>Stephanodiscales</taxon>
        <taxon>Stephanodiscaceae</taxon>
        <taxon>Discostella</taxon>
    </lineage>
</organism>
<keyword evidence="1" id="KW-1133">Transmembrane helix</keyword>
<reference evidence="2 3" key="1">
    <citation type="submission" date="2024-10" db="EMBL/GenBank/DDBJ databases">
        <title>Updated reference genomes for cyclostephanoid diatoms.</title>
        <authorList>
            <person name="Roberts W.R."/>
            <person name="Alverson A.J."/>
        </authorList>
    </citation>
    <scope>NUCLEOTIDE SEQUENCE [LARGE SCALE GENOMIC DNA]</scope>
    <source>
        <strain evidence="2 3">AJA232-27</strain>
    </source>
</reference>
<dbReference type="Proteomes" id="UP001530293">
    <property type="component" value="Unassembled WGS sequence"/>
</dbReference>
<comment type="caution">
    <text evidence="2">The sequence shown here is derived from an EMBL/GenBank/DDBJ whole genome shotgun (WGS) entry which is preliminary data.</text>
</comment>
<dbReference type="AlphaFoldDB" id="A0ABD3M9Z7"/>
<feature type="transmembrane region" description="Helical" evidence="1">
    <location>
        <begin position="127"/>
        <end position="145"/>
    </location>
</feature>
<keyword evidence="3" id="KW-1185">Reference proteome</keyword>
<name>A0ABD3M9Z7_9STRA</name>
<keyword evidence="1" id="KW-0472">Membrane</keyword>
<protein>
    <submittedName>
        <fullName evidence="2">Uncharacterized protein</fullName>
    </submittedName>
</protein>
<evidence type="ECO:0000313" key="2">
    <source>
        <dbReference type="EMBL" id="KAL3759728.1"/>
    </source>
</evidence>
<sequence>MQPLFAKTNNYNIASEPAVEITFPTPTEAISLGIQQWPQQFHSTNWNESINEGQIATRYILSGSGRLSISYYNNDDPGGDIQSRNNVRIYPGTLIEVNGEAILQWSVDDKKEGMIVLTPTYEEGGKLLVVAAGMVLFCLGLLIGSSTGGL</sequence>
<dbReference type="EMBL" id="JALLBG020000197">
    <property type="protein sequence ID" value="KAL3759728.1"/>
    <property type="molecule type" value="Genomic_DNA"/>
</dbReference>
<keyword evidence="1" id="KW-0812">Transmembrane</keyword>
<proteinExistence type="predicted"/>
<accession>A0ABD3M9Z7</accession>
<evidence type="ECO:0000256" key="1">
    <source>
        <dbReference type="SAM" id="Phobius"/>
    </source>
</evidence>
<gene>
    <name evidence="2" type="ORF">ACHAWU_008222</name>
</gene>